<dbReference type="HOGENOM" id="CLU_1088363_0_0_11"/>
<dbReference type="OrthoDB" id="5197231at2"/>
<accession>F6ELM7</accession>
<sequence length="255" mass="27571">MPIKRWTIAVAAICALGAASCTSDDTTTDEPELTEVQADACEALIEFGLWEPPEGDPTEADLVEFRSFFERIQAGSDGEGAEAASSAIELTNEVIETENFELLEGPEIGQAMGTVGVVGRDVCGYEEIDLGVEETPEEEGSPATHEFVGVPDTLTPGRYSIQLDNDQENFHLVIVAKVPDDYEGTVDDFAQLDEDDAIATVEWYAAGAFAEPEQTAYLTADLSEPGRYFILCPVTSEDEEIPHHAQGMIKEVTVS</sequence>
<name>F6ELM7_HOYSD</name>
<dbReference type="EMBL" id="CP002786">
    <property type="protein sequence ID" value="AEF41475.1"/>
    <property type="molecule type" value="Genomic_DNA"/>
</dbReference>
<dbReference type="Proteomes" id="UP000009235">
    <property type="component" value="Chromosome"/>
</dbReference>
<keyword evidence="1" id="KW-0732">Signal</keyword>
<dbReference type="AlphaFoldDB" id="F6ELM7"/>
<feature type="signal peptide" evidence="1">
    <location>
        <begin position="1"/>
        <end position="23"/>
    </location>
</feature>
<protein>
    <recommendedName>
        <fullName evidence="4">Lipoprotein</fullName>
    </recommendedName>
</protein>
<evidence type="ECO:0000256" key="1">
    <source>
        <dbReference type="SAM" id="SignalP"/>
    </source>
</evidence>
<proteinExistence type="predicted"/>
<dbReference type="STRING" id="443218.AS9A_3028"/>
<evidence type="ECO:0008006" key="4">
    <source>
        <dbReference type="Google" id="ProtNLM"/>
    </source>
</evidence>
<dbReference type="PROSITE" id="PS51257">
    <property type="entry name" value="PROKAR_LIPOPROTEIN"/>
    <property type="match status" value="1"/>
</dbReference>
<gene>
    <name evidence="2" type="ordered locus">AS9A_3028</name>
</gene>
<evidence type="ECO:0000313" key="3">
    <source>
        <dbReference type="Proteomes" id="UP000009235"/>
    </source>
</evidence>
<evidence type="ECO:0000313" key="2">
    <source>
        <dbReference type="EMBL" id="AEF41475.1"/>
    </source>
</evidence>
<reference evidence="2 3" key="1">
    <citation type="journal article" date="2011" name="J. Bacteriol.">
        <title>Complete genome sequence of Amycolicicoccus subflavus DQS3-9A1T, an actinomycete isolated from crude oil-polluted soil.</title>
        <authorList>
            <person name="Cai M."/>
            <person name="Chen W.M."/>
            <person name="Nie Y."/>
            <person name="Chi C.Q."/>
            <person name="Wang Y.N."/>
            <person name="Tang Y.Q."/>
            <person name="Li G.Y."/>
            <person name="Wu X.L."/>
        </authorList>
    </citation>
    <scope>NUCLEOTIDE SEQUENCE [LARGE SCALE GENOMIC DNA]</scope>
    <source>
        <strain evidence="3">DSM 45089 / DQS3-9A1</strain>
    </source>
</reference>
<keyword evidence="3" id="KW-1185">Reference proteome</keyword>
<feature type="chain" id="PRO_5039075189" description="Lipoprotein" evidence="1">
    <location>
        <begin position="24"/>
        <end position="255"/>
    </location>
</feature>
<dbReference type="RefSeq" id="WP_013807824.1">
    <property type="nucleotide sequence ID" value="NC_015564.1"/>
</dbReference>
<dbReference type="KEGG" id="asd:AS9A_3028"/>
<organism evidence="2 3">
    <name type="scientific">Hoyosella subflava (strain DSM 45089 / JCM 17490 / NBRC 109087 / DQS3-9A1)</name>
    <name type="common">Amycolicicoccus subflavus</name>
    <dbReference type="NCBI Taxonomy" id="443218"/>
    <lineage>
        <taxon>Bacteria</taxon>
        <taxon>Bacillati</taxon>
        <taxon>Actinomycetota</taxon>
        <taxon>Actinomycetes</taxon>
        <taxon>Mycobacteriales</taxon>
        <taxon>Hoyosellaceae</taxon>
        <taxon>Hoyosella</taxon>
    </lineage>
</organism>